<dbReference type="GO" id="GO:0071949">
    <property type="term" value="F:FAD binding"/>
    <property type="evidence" value="ECO:0007669"/>
    <property type="project" value="InterPro"/>
</dbReference>
<dbReference type="AlphaFoldDB" id="A0A540W3M4"/>
<dbReference type="Proteomes" id="UP000319103">
    <property type="component" value="Unassembled WGS sequence"/>
</dbReference>
<name>A0A540W3M4_9ACTN</name>
<evidence type="ECO:0000259" key="1">
    <source>
        <dbReference type="PROSITE" id="PS51387"/>
    </source>
</evidence>
<feature type="domain" description="FAD-binding PCMH-type" evidence="1">
    <location>
        <begin position="7"/>
        <end position="177"/>
    </location>
</feature>
<dbReference type="EMBL" id="VIGB01000003">
    <property type="protein sequence ID" value="TQF03628.1"/>
    <property type="molecule type" value="Genomic_DNA"/>
</dbReference>
<keyword evidence="3" id="KW-1185">Reference proteome</keyword>
<dbReference type="PROSITE" id="PS51387">
    <property type="entry name" value="FAD_PCMH"/>
    <property type="match status" value="1"/>
</dbReference>
<accession>A0A540W3M4</accession>
<organism evidence="2 3">
    <name type="scientific">Kitasatospora acidiphila</name>
    <dbReference type="NCBI Taxonomy" id="2567942"/>
    <lineage>
        <taxon>Bacteria</taxon>
        <taxon>Bacillati</taxon>
        <taxon>Actinomycetota</taxon>
        <taxon>Actinomycetes</taxon>
        <taxon>Kitasatosporales</taxon>
        <taxon>Streptomycetaceae</taxon>
        <taxon>Kitasatospora</taxon>
    </lineage>
</organism>
<protein>
    <submittedName>
        <fullName evidence="2">FAD-binding oxidoreductase</fullName>
    </submittedName>
</protein>
<dbReference type="InterPro" id="IPR036318">
    <property type="entry name" value="FAD-bd_PCMH-like_sf"/>
</dbReference>
<reference evidence="2 3" key="1">
    <citation type="submission" date="2019-06" db="EMBL/GenBank/DDBJ databases">
        <title>Description of Kitasatospora acidophila sp. nov. isolated from pine grove soil, and reclassification of Streptomyces novaecaesareae to Kitasatospora novaeceasareae comb. nov.</title>
        <authorList>
            <person name="Kim M.J."/>
        </authorList>
    </citation>
    <scope>NUCLEOTIDE SEQUENCE [LARGE SCALE GENOMIC DNA]</scope>
    <source>
        <strain evidence="2 3">MMS16-CNU292</strain>
    </source>
</reference>
<dbReference type="Gene3D" id="3.30.465.10">
    <property type="match status" value="1"/>
</dbReference>
<dbReference type="RefSeq" id="WP_141634250.1">
    <property type="nucleotide sequence ID" value="NZ_VIGB01000003.1"/>
</dbReference>
<comment type="caution">
    <text evidence="2">The sequence shown here is derived from an EMBL/GenBank/DDBJ whole genome shotgun (WGS) entry which is preliminary data.</text>
</comment>
<dbReference type="SUPFAM" id="SSF56176">
    <property type="entry name" value="FAD-binding/transporter-associated domain-like"/>
    <property type="match status" value="1"/>
</dbReference>
<proteinExistence type="predicted"/>
<dbReference type="Pfam" id="PF01565">
    <property type="entry name" value="FAD_binding_4"/>
    <property type="match status" value="1"/>
</dbReference>
<sequence length="334" mass="34705">MTLLDGWGRCTRGWAEVRGPLDRQALRALLATRPPHGLLARGAGCSYGDAAQNTGGLVLAPATEPAITVDAGGGTVRAAGSATFAQILARTVPRGLLLPVLPGTARLTLGGAVAADVHGKNQRTDGSLAAWLDSVELLDGNGRLHLLTPDREEFRATVGGMGLTGLVLAATVRLIPITGTRLRVTTRRAADLDALLAELDAARSRYAVAWIDTTATGAALGRGVVDLGDHLDEPDEADDLDDLAGLDYRGGLGGLEYAPARARRAPRLPFCPFIPPTARAFNSLWYHRARASGPRCSNCPRSSTGWTRCGTGTGPSARAASCSTSSPCRTAATA</sequence>
<gene>
    <name evidence="2" type="ORF">E6W39_17090</name>
</gene>
<evidence type="ECO:0000313" key="2">
    <source>
        <dbReference type="EMBL" id="TQF03628.1"/>
    </source>
</evidence>
<dbReference type="InterPro" id="IPR016169">
    <property type="entry name" value="FAD-bd_PCMH_sub2"/>
</dbReference>
<dbReference type="InterPro" id="IPR016166">
    <property type="entry name" value="FAD-bd_PCMH"/>
</dbReference>
<evidence type="ECO:0000313" key="3">
    <source>
        <dbReference type="Proteomes" id="UP000319103"/>
    </source>
</evidence>
<dbReference type="InterPro" id="IPR006094">
    <property type="entry name" value="Oxid_FAD_bind_N"/>
</dbReference>
<dbReference type="OrthoDB" id="143770at2"/>